<sequence length="238" mass="25633">MFPNQIMKNLFERIQSLEDEMLKLAEEMEENRRCASNIIRLGVVEEATAKTVKVKAGKNFVNNIPFFVVAAGRVSHYRRPSVGEQCILLNLGSGDNLNNSVALMGLPSNQFPCPTTAENQVMTDYGNGMTEVYDLDAGSLTVNYPGGYHITADITHIGNAELTGNTNRTGDLINTGNIVSTGGFNHSGAFAVTPGGSGSVPVFSGGMKITDGDVLVDDISVKFHIHLDAEDRPTKKPQ</sequence>
<dbReference type="EMBL" id="JBIHSN010000003">
    <property type="protein sequence ID" value="MFH0267226.1"/>
    <property type="molecule type" value="Genomic_DNA"/>
</dbReference>
<protein>
    <submittedName>
        <fullName evidence="2">Phage baseplate assembly protein V</fullName>
    </submittedName>
</protein>
<organism evidence="2 3">
    <name type="scientific">Vibrio rumoiensis</name>
    <dbReference type="NCBI Taxonomy" id="76258"/>
    <lineage>
        <taxon>Bacteria</taxon>
        <taxon>Pseudomonadati</taxon>
        <taxon>Pseudomonadota</taxon>
        <taxon>Gammaproteobacteria</taxon>
        <taxon>Vibrionales</taxon>
        <taxon>Vibrionaceae</taxon>
        <taxon>Vibrio</taxon>
    </lineage>
</organism>
<keyword evidence="1" id="KW-0175">Coiled coil</keyword>
<dbReference type="InterPro" id="IPR013046">
    <property type="entry name" value="GpV/Gp45"/>
</dbReference>
<name>A0ABW7IZX9_9VIBR</name>
<feature type="coiled-coil region" evidence="1">
    <location>
        <begin position="7"/>
        <end position="34"/>
    </location>
</feature>
<dbReference type="InterPro" id="IPR037026">
    <property type="entry name" value="Vgr_OB-fold_dom_sf"/>
</dbReference>
<comment type="caution">
    <text evidence="2">The sequence shown here is derived from an EMBL/GenBank/DDBJ whole genome shotgun (WGS) entry which is preliminary data.</text>
</comment>
<dbReference type="RefSeq" id="WP_394608741.1">
    <property type="nucleotide sequence ID" value="NZ_JBIHSN010000003.1"/>
</dbReference>
<reference evidence="2 3" key="1">
    <citation type="submission" date="2024-10" db="EMBL/GenBank/DDBJ databases">
        <authorList>
            <person name="Yibar A."/>
            <person name="Saticioglu I.B."/>
            <person name="Duman M."/>
            <person name="Ajmi N."/>
            <person name="Gurler F."/>
            <person name="Ay H."/>
            <person name="Onuk E."/>
            <person name="Guler S."/>
            <person name="Romalde J.L."/>
        </authorList>
    </citation>
    <scope>NUCLEOTIDE SEQUENCE [LARGE SCALE GENOMIC DNA]</scope>
    <source>
        <strain evidence="2 3">14-MA-B</strain>
    </source>
</reference>
<keyword evidence="3" id="KW-1185">Reference proteome</keyword>
<evidence type="ECO:0000313" key="3">
    <source>
        <dbReference type="Proteomes" id="UP001607151"/>
    </source>
</evidence>
<evidence type="ECO:0000313" key="2">
    <source>
        <dbReference type="EMBL" id="MFH0267226.1"/>
    </source>
</evidence>
<dbReference type="NCBIfam" id="TIGR01644">
    <property type="entry name" value="phage_P2_V"/>
    <property type="match status" value="1"/>
</dbReference>
<gene>
    <name evidence="2" type="ORF">ACGRQ9_17410</name>
</gene>
<dbReference type="Proteomes" id="UP001607151">
    <property type="component" value="Unassembled WGS sequence"/>
</dbReference>
<evidence type="ECO:0000256" key="1">
    <source>
        <dbReference type="SAM" id="Coils"/>
    </source>
</evidence>
<dbReference type="Gene3D" id="2.40.50.230">
    <property type="entry name" value="Gp5 N-terminal domain"/>
    <property type="match status" value="1"/>
</dbReference>
<proteinExistence type="predicted"/>
<accession>A0ABW7IZX9</accession>